<dbReference type="PANTHER" id="PTHR32182:SF25">
    <property type="entry name" value="SLR1056 PROTEIN"/>
    <property type="match status" value="1"/>
</dbReference>
<evidence type="ECO:0000259" key="1">
    <source>
        <dbReference type="Pfam" id="PF13304"/>
    </source>
</evidence>
<dbReference type="OrthoDB" id="7596665at2"/>
<keyword evidence="3" id="KW-1185">Reference proteome</keyword>
<comment type="caution">
    <text evidence="2">The sequence shown here is derived from an EMBL/GenBank/DDBJ whole genome shotgun (WGS) entry which is preliminary data.</text>
</comment>
<dbReference type="Proteomes" id="UP000245396">
    <property type="component" value="Unassembled WGS sequence"/>
</dbReference>
<dbReference type="CDD" id="cd00267">
    <property type="entry name" value="ABC_ATPase"/>
    <property type="match status" value="1"/>
</dbReference>
<reference evidence="2 3" key="1">
    <citation type="submission" date="2018-05" db="EMBL/GenBank/DDBJ databases">
        <title>Genomic Encyclopedia of Type Strains, Phase IV (KMG-IV): sequencing the most valuable type-strain genomes for metagenomic binning, comparative biology and taxonomic classification.</title>
        <authorList>
            <person name="Goeker M."/>
        </authorList>
    </citation>
    <scope>NUCLEOTIDE SEQUENCE [LARGE SCALE GENOMIC DNA]</scope>
    <source>
        <strain evidence="2 3">DSM 6986</strain>
    </source>
</reference>
<organism evidence="2 3">
    <name type="scientific">Pseudaminobacter salicylatoxidans</name>
    <dbReference type="NCBI Taxonomy" id="93369"/>
    <lineage>
        <taxon>Bacteria</taxon>
        <taxon>Pseudomonadati</taxon>
        <taxon>Pseudomonadota</taxon>
        <taxon>Alphaproteobacteria</taxon>
        <taxon>Hyphomicrobiales</taxon>
        <taxon>Phyllobacteriaceae</taxon>
        <taxon>Pseudaminobacter</taxon>
    </lineage>
</organism>
<dbReference type="RefSeq" id="WP_109612382.1">
    <property type="nucleotide sequence ID" value="NZ_QGGG01000004.1"/>
</dbReference>
<dbReference type="InterPro" id="IPR003959">
    <property type="entry name" value="ATPase_AAA_core"/>
</dbReference>
<name>A0A316C5P2_PSESE</name>
<dbReference type="EMBL" id="QGGG01000004">
    <property type="protein sequence ID" value="PWJ85011.1"/>
    <property type="molecule type" value="Genomic_DNA"/>
</dbReference>
<feature type="domain" description="ATPase AAA-type core" evidence="1">
    <location>
        <begin position="185"/>
        <end position="336"/>
    </location>
</feature>
<dbReference type="STRING" id="1192868.GCA_000304395_03282"/>
<evidence type="ECO:0000313" key="3">
    <source>
        <dbReference type="Proteomes" id="UP000245396"/>
    </source>
</evidence>
<gene>
    <name evidence="2" type="ORF">C7441_104280</name>
</gene>
<dbReference type="GO" id="GO:0005524">
    <property type="term" value="F:ATP binding"/>
    <property type="evidence" value="ECO:0007669"/>
    <property type="project" value="InterPro"/>
</dbReference>
<dbReference type="SUPFAM" id="SSF52540">
    <property type="entry name" value="P-loop containing nucleoside triphosphate hydrolases"/>
    <property type="match status" value="1"/>
</dbReference>
<dbReference type="Pfam" id="PF13304">
    <property type="entry name" value="AAA_21"/>
    <property type="match status" value="1"/>
</dbReference>
<dbReference type="GO" id="GO:0000731">
    <property type="term" value="P:DNA synthesis involved in DNA repair"/>
    <property type="evidence" value="ECO:0007669"/>
    <property type="project" value="TreeGrafter"/>
</dbReference>
<proteinExistence type="predicted"/>
<evidence type="ECO:0000313" key="2">
    <source>
        <dbReference type="EMBL" id="PWJ85011.1"/>
    </source>
</evidence>
<protein>
    <submittedName>
        <fullName evidence="2">Putative ATPase</fullName>
    </submittedName>
</protein>
<dbReference type="GO" id="GO:0006302">
    <property type="term" value="P:double-strand break repair"/>
    <property type="evidence" value="ECO:0007669"/>
    <property type="project" value="TreeGrafter"/>
</dbReference>
<dbReference type="InterPro" id="IPR014555">
    <property type="entry name" value="RecF-like"/>
</dbReference>
<dbReference type="GO" id="GO:0016887">
    <property type="term" value="F:ATP hydrolysis activity"/>
    <property type="evidence" value="ECO:0007669"/>
    <property type="project" value="InterPro"/>
</dbReference>
<sequence>MRLSTLTAAGYRSLKSIRLDLGPVGLFVGENGVGKSNLYRALQLIKASAEGTLAREIAREGGMQSALWSGPRRAGQPVRVVLQAGFENDRTAVKSSYRVEIGLPPPVSAGFAFEPHIKEEVLTVEAGRRPVGMMERRGPAVSARDNDGRRVEHPVRLMNSETALAALGVSGRYPEAGELRELLLGWRFYHGFRTDSDSPVRKPALAVTSPLLDEDGANLAAVFATLVHIRQDTVELDRSVADALGGARLEVPVPGEAASFGLRMPEFPQRVFRPEELSDGQIRFLALAGALMSYRLPALVALNEPEASLHPQMLPALADMIANAVERTQVWIVTHSRDLAELVRQRSGARIRTVVRVDGATAIEGEGPAGPRS</sequence>
<dbReference type="PANTHER" id="PTHR32182">
    <property type="entry name" value="DNA REPLICATION AND REPAIR PROTEIN RECF"/>
    <property type="match status" value="1"/>
</dbReference>
<dbReference type="InterPro" id="IPR027417">
    <property type="entry name" value="P-loop_NTPase"/>
</dbReference>
<dbReference type="Gene3D" id="3.40.50.300">
    <property type="entry name" value="P-loop containing nucleotide triphosphate hydrolases"/>
    <property type="match status" value="2"/>
</dbReference>
<dbReference type="PIRSF" id="PIRSF029347">
    <property type="entry name" value="RecF"/>
    <property type="match status" value="1"/>
</dbReference>
<accession>A0A316C5P2</accession>
<dbReference type="AlphaFoldDB" id="A0A316C5P2"/>